<evidence type="ECO:0000313" key="1">
    <source>
        <dbReference type="EMBL" id="JAH81668.1"/>
    </source>
</evidence>
<protein>
    <submittedName>
        <fullName evidence="1">Uncharacterized protein</fullName>
    </submittedName>
</protein>
<name>A0A0E9VWM1_ANGAN</name>
<reference evidence="1" key="2">
    <citation type="journal article" date="2015" name="Fish Shellfish Immunol.">
        <title>Early steps in the European eel (Anguilla anguilla)-Vibrio vulnificus interaction in the gills: Role of the RtxA13 toxin.</title>
        <authorList>
            <person name="Callol A."/>
            <person name="Pajuelo D."/>
            <person name="Ebbesson L."/>
            <person name="Teles M."/>
            <person name="MacKenzie S."/>
            <person name="Amaro C."/>
        </authorList>
    </citation>
    <scope>NUCLEOTIDE SEQUENCE</scope>
</reference>
<accession>A0A0E9VWM1</accession>
<proteinExistence type="predicted"/>
<organism evidence="1">
    <name type="scientific">Anguilla anguilla</name>
    <name type="common">European freshwater eel</name>
    <name type="synonym">Muraena anguilla</name>
    <dbReference type="NCBI Taxonomy" id="7936"/>
    <lineage>
        <taxon>Eukaryota</taxon>
        <taxon>Metazoa</taxon>
        <taxon>Chordata</taxon>
        <taxon>Craniata</taxon>
        <taxon>Vertebrata</taxon>
        <taxon>Euteleostomi</taxon>
        <taxon>Actinopterygii</taxon>
        <taxon>Neopterygii</taxon>
        <taxon>Teleostei</taxon>
        <taxon>Anguilliformes</taxon>
        <taxon>Anguillidae</taxon>
        <taxon>Anguilla</taxon>
    </lineage>
</organism>
<reference evidence="1" key="1">
    <citation type="submission" date="2014-11" db="EMBL/GenBank/DDBJ databases">
        <authorList>
            <person name="Amaro Gonzalez C."/>
        </authorList>
    </citation>
    <scope>NUCLEOTIDE SEQUENCE</scope>
</reference>
<sequence length="50" mass="5644">MGVPRTNIKTIFTLTDHLCGITPKCVIINSHIFFCTLQCVMFSCMGMGRY</sequence>
<dbReference type="AlphaFoldDB" id="A0A0E9VWM1"/>
<dbReference type="EMBL" id="GBXM01026909">
    <property type="protein sequence ID" value="JAH81668.1"/>
    <property type="molecule type" value="Transcribed_RNA"/>
</dbReference>